<dbReference type="InterPro" id="IPR033116">
    <property type="entry name" value="TRYPSIN_SER"/>
</dbReference>
<dbReference type="VEuPathDB" id="VectorBase:ASIS013217"/>
<dbReference type="GO" id="GO:0045087">
    <property type="term" value="P:innate immune response"/>
    <property type="evidence" value="ECO:0007669"/>
    <property type="project" value="UniProtKB-KW"/>
</dbReference>
<evidence type="ECO:0000313" key="16">
    <source>
        <dbReference type="Proteomes" id="UP000030765"/>
    </source>
</evidence>
<dbReference type="VEuPathDB" id="VectorBase:ASIC011629"/>
<evidence type="ECO:0000256" key="10">
    <source>
        <dbReference type="ARBA" id="ARBA00023180"/>
    </source>
</evidence>
<comment type="similarity">
    <text evidence="11">Belongs to the peptidase S1 family. CLIP subfamily.</text>
</comment>
<protein>
    <submittedName>
        <fullName evidence="14">AGAP009844-PA-like protein</fullName>
    </submittedName>
</protein>
<dbReference type="OrthoDB" id="9981647at2759"/>
<evidence type="ECO:0000256" key="5">
    <source>
        <dbReference type="ARBA" id="ARBA00022729"/>
    </source>
</evidence>
<evidence type="ECO:0000256" key="4">
    <source>
        <dbReference type="ARBA" id="ARBA00022670"/>
    </source>
</evidence>
<keyword evidence="7 12" id="KW-0720">Serine protease</keyword>
<dbReference type="FunFam" id="2.40.10.10:FF:000084">
    <property type="entry name" value="Serine protease easter"/>
    <property type="match status" value="1"/>
</dbReference>
<dbReference type="PROSITE" id="PS00135">
    <property type="entry name" value="TRYPSIN_SER"/>
    <property type="match status" value="1"/>
</dbReference>
<keyword evidence="3" id="KW-0399">Innate immunity</keyword>
<keyword evidence="4 12" id="KW-0645">Protease</keyword>
<dbReference type="SUPFAM" id="SSF50494">
    <property type="entry name" value="Trypsin-like serine proteases"/>
    <property type="match status" value="1"/>
</dbReference>
<dbReference type="SMART" id="SM00020">
    <property type="entry name" value="Tryp_SPc"/>
    <property type="match status" value="1"/>
</dbReference>
<evidence type="ECO:0000256" key="2">
    <source>
        <dbReference type="ARBA" id="ARBA00022525"/>
    </source>
</evidence>
<dbReference type="Pfam" id="PF00089">
    <property type="entry name" value="Trypsin"/>
    <property type="match status" value="1"/>
</dbReference>
<evidence type="ECO:0000256" key="3">
    <source>
        <dbReference type="ARBA" id="ARBA00022588"/>
    </source>
</evidence>
<evidence type="ECO:0000256" key="12">
    <source>
        <dbReference type="RuleBase" id="RU363034"/>
    </source>
</evidence>
<dbReference type="GO" id="GO:0005576">
    <property type="term" value="C:extracellular region"/>
    <property type="evidence" value="ECO:0007669"/>
    <property type="project" value="UniProtKB-SubCell"/>
</dbReference>
<sequence>MFENVHCKNEFSNRIYDGITTQRGEFPWAALLFYNVGMKRPVPKCGGSLISELYVITAAHCTVGKPHWQLLFARFNEFNTSSKEDCTYIDEEEICRYDYAIESVIPHPDYGMSRNSHANDICILRLATAVTFNFFVKPICLPLEKDVQGLPVAKHNFTVTGWGETEHATRSELQLHVVIPGLDNTVCNSVYKVANVTLSDKQLCVGGLNGTDSCRGDSGGPLMRNVSNIWYLAGVVSFGAKVCGTKGLPGVYTNVEKYLSWIEDVTFVDQYW</sequence>
<dbReference type="InterPro" id="IPR018114">
    <property type="entry name" value="TRYPSIN_HIS"/>
</dbReference>
<dbReference type="OMA" id="WGATENR"/>
<dbReference type="PROSITE" id="PS50240">
    <property type="entry name" value="TRYPSIN_DOM"/>
    <property type="match status" value="1"/>
</dbReference>
<dbReference type="PRINTS" id="PR00722">
    <property type="entry name" value="CHYMOTRYPSIN"/>
</dbReference>
<evidence type="ECO:0000256" key="6">
    <source>
        <dbReference type="ARBA" id="ARBA00022801"/>
    </source>
</evidence>
<evidence type="ECO:0000259" key="13">
    <source>
        <dbReference type="PROSITE" id="PS50240"/>
    </source>
</evidence>
<dbReference type="EMBL" id="KE525263">
    <property type="protein sequence ID" value="KFB43789.1"/>
    <property type="molecule type" value="Genomic_DNA"/>
</dbReference>
<dbReference type="InterPro" id="IPR001254">
    <property type="entry name" value="Trypsin_dom"/>
</dbReference>
<comment type="subcellular location">
    <subcellularLocation>
        <location evidence="1">Secreted</location>
    </subcellularLocation>
</comment>
<keyword evidence="10" id="KW-0325">Glycoprotein</keyword>
<keyword evidence="6 12" id="KW-0378">Hydrolase</keyword>
<evidence type="ECO:0000256" key="7">
    <source>
        <dbReference type="ARBA" id="ARBA00022825"/>
    </source>
</evidence>
<keyword evidence="9" id="KW-1015">Disulfide bond</keyword>
<feature type="domain" description="Peptidase S1" evidence="13">
    <location>
        <begin position="15"/>
        <end position="267"/>
    </location>
</feature>
<dbReference type="PROSITE" id="PS00134">
    <property type="entry name" value="TRYPSIN_HIS"/>
    <property type="match status" value="1"/>
</dbReference>
<evidence type="ECO:0000313" key="14">
    <source>
        <dbReference type="EMBL" id="KFB43789.1"/>
    </source>
</evidence>
<keyword evidence="5" id="KW-0732">Signal</keyword>
<dbReference type="Proteomes" id="UP000030765">
    <property type="component" value="Unassembled WGS sequence"/>
</dbReference>
<organism evidence="14">
    <name type="scientific">Anopheles sinensis</name>
    <name type="common">Mosquito</name>
    <dbReference type="NCBI Taxonomy" id="74873"/>
    <lineage>
        <taxon>Eukaryota</taxon>
        <taxon>Metazoa</taxon>
        <taxon>Ecdysozoa</taxon>
        <taxon>Arthropoda</taxon>
        <taxon>Hexapoda</taxon>
        <taxon>Insecta</taxon>
        <taxon>Pterygota</taxon>
        <taxon>Neoptera</taxon>
        <taxon>Endopterygota</taxon>
        <taxon>Diptera</taxon>
        <taxon>Nematocera</taxon>
        <taxon>Culicoidea</taxon>
        <taxon>Culicidae</taxon>
        <taxon>Anophelinae</taxon>
        <taxon>Anopheles</taxon>
    </lineage>
</organism>
<dbReference type="CDD" id="cd00190">
    <property type="entry name" value="Tryp_SPc"/>
    <property type="match status" value="1"/>
</dbReference>
<evidence type="ECO:0000256" key="9">
    <source>
        <dbReference type="ARBA" id="ARBA00023157"/>
    </source>
</evidence>
<dbReference type="AlphaFoldDB" id="A0A084W0P5"/>
<keyword evidence="16" id="KW-1185">Reference proteome</keyword>
<dbReference type="InterPro" id="IPR009003">
    <property type="entry name" value="Peptidase_S1_PA"/>
</dbReference>
<evidence type="ECO:0000313" key="15">
    <source>
        <dbReference type="EnsemblMetazoa" id="ASIC011629-PA"/>
    </source>
</evidence>
<dbReference type="FunFam" id="2.40.10.10:FF:000028">
    <property type="entry name" value="Serine protease easter"/>
    <property type="match status" value="1"/>
</dbReference>
<evidence type="ECO:0000256" key="1">
    <source>
        <dbReference type="ARBA" id="ARBA00004613"/>
    </source>
</evidence>
<dbReference type="GO" id="GO:0004252">
    <property type="term" value="F:serine-type endopeptidase activity"/>
    <property type="evidence" value="ECO:0007669"/>
    <property type="project" value="InterPro"/>
</dbReference>
<dbReference type="STRING" id="74873.A0A084W0P5"/>
<dbReference type="InterPro" id="IPR051487">
    <property type="entry name" value="Ser/Thr_Proteases_Immune/Dev"/>
</dbReference>
<evidence type="ECO:0000256" key="8">
    <source>
        <dbReference type="ARBA" id="ARBA00022859"/>
    </source>
</evidence>
<keyword evidence="8" id="KW-0391">Immunity</keyword>
<dbReference type="PANTHER" id="PTHR24256">
    <property type="entry name" value="TRYPTASE-RELATED"/>
    <property type="match status" value="1"/>
</dbReference>
<gene>
    <name evidence="14" type="ORF">ZHAS_00011629</name>
</gene>
<dbReference type="Gene3D" id="2.40.10.10">
    <property type="entry name" value="Trypsin-like serine proteases"/>
    <property type="match status" value="2"/>
</dbReference>
<reference evidence="15" key="2">
    <citation type="submission" date="2020-05" db="UniProtKB">
        <authorList>
            <consortium name="EnsemblMetazoa"/>
        </authorList>
    </citation>
    <scope>IDENTIFICATION</scope>
</reference>
<keyword evidence="2" id="KW-0964">Secreted</keyword>
<dbReference type="InterPro" id="IPR043504">
    <property type="entry name" value="Peptidase_S1_PA_chymotrypsin"/>
</dbReference>
<name>A0A084W0P5_ANOSI</name>
<dbReference type="EnsemblMetazoa" id="ASIC011629-RA">
    <property type="protein sequence ID" value="ASIC011629-PA"/>
    <property type="gene ID" value="ASIC011629"/>
</dbReference>
<dbReference type="EMBL" id="ATLV01019147">
    <property type="status" value="NOT_ANNOTATED_CDS"/>
    <property type="molecule type" value="Genomic_DNA"/>
</dbReference>
<reference evidence="14 16" key="1">
    <citation type="journal article" date="2014" name="BMC Genomics">
        <title>Genome sequence of Anopheles sinensis provides insight into genetics basis of mosquito competence for malaria parasites.</title>
        <authorList>
            <person name="Zhou D."/>
            <person name="Zhang D."/>
            <person name="Ding G."/>
            <person name="Shi L."/>
            <person name="Hou Q."/>
            <person name="Ye Y."/>
            <person name="Xu Y."/>
            <person name="Zhou H."/>
            <person name="Xiong C."/>
            <person name="Li S."/>
            <person name="Yu J."/>
            <person name="Hong S."/>
            <person name="Yu X."/>
            <person name="Zou P."/>
            <person name="Chen C."/>
            <person name="Chang X."/>
            <person name="Wang W."/>
            <person name="Lv Y."/>
            <person name="Sun Y."/>
            <person name="Ma L."/>
            <person name="Shen B."/>
            <person name="Zhu C."/>
        </authorList>
    </citation>
    <scope>NUCLEOTIDE SEQUENCE [LARGE SCALE GENOMIC DNA]</scope>
</reference>
<evidence type="ECO:0000256" key="11">
    <source>
        <dbReference type="ARBA" id="ARBA00024195"/>
    </source>
</evidence>
<dbReference type="InterPro" id="IPR001314">
    <property type="entry name" value="Peptidase_S1A"/>
</dbReference>
<dbReference type="GO" id="GO:0006508">
    <property type="term" value="P:proteolysis"/>
    <property type="evidence" value="ECO:0007669"/>
    <property type="project" value="UniProtKB-KW"/>
</dbReference>
<accession>A0A084W0P5</accession>
<proteinExistence type="inferred from homology"/>